<gene>
    <name evidence="3" type="ORF">EZV62_015505</name>
</gene>
<dbReference type="Proteomes" id="UP000323000">
    <property type="component" value="Chromosome 7"/>
</dbReference>
<protein>
    <recommendedName>
        <fullName evidence="2">DUF8039 domain-containing protein</fullName>
    </recommendedName>
</protein>
<dbReference type="Pfam" id="PF26133">
    <property type="entry name" value="DUF8039"/>
    <property type="match status" value="1"/>
</dbReference>
<proteinExistence type="predicted"/>
<name>A0A5C7HMZ3_9ROSI</name>
<feature type="coiled-coil region" evidence="1">
    <location>
        <begin position="61"/>
        <end position="88"/>
    </location>
</feature>
<dbReference type="InterPro" id="IPR058352">
    <property type="entry name" value="DUF8039"/>
</dbReference>
<evidence type="ECO:0000259" key="2">
    <source>
        <dbReference type="Pfam" id="PF26133"/>
    </source>
</evidence>
<dbReference type="PANTHER" id="PTHR33018">
    <property type="entry name" value="OS10G0338966 PROTEIN-RELATED"/>
    <property type="match status" value="1"/>
</dbReference>
<keyword evidence="4" id="KW-1185">Reference proteome</keyword>
<sequence>MLKLLCMEGIATDGPKTISDDAVAQVVGKEHRGRGRGRVRGLGFGVTPTKVQASVVGKKTTMQLQENMNNLKQQFIELQNAFVNMQANVGGANVGGATVEGRTHTSSLHHQLQYSSASNREGNSKGVKIVKSSSKAVASTSQIGDSQRESNKCKLLHWIGSGEVVAEAEIDCTDPTASVHHMILGPYCWRVCVKKILVSKVPLMRPTSDLQILEDARGTFIAWPSKYIIRN</sequence>
<dbReference type="EMBL" id="VAHF01000007">
    <property type="protein sequence ID" value="TXG57676.1"/>
    <property type="molecule type" value="Genomic_DNA"/>
</dbReference>
<organism evidence="3 4">
    <name type="scientific">Acer yangbiense</name>
    <dbReference type="NCBI Taxonomy" id="1000413"/>
    <lineage>
        <taxon>Eukaryota</taxon>
        <taxon>Viridiplantae</taxon>
        <taxon>Streptophyta</taxon>
        <taxon>Embryophyta</taxon>
        <taxon>Tracheophyta</taxon>
        <taxon>Spermatophyta</taxon>
        <taxon>Magnoliopsida</taxon>
        <taxon>eudicotyledons</taxon>
        <taxon>Gunneridae</taxon>
        <taxon>Pentapetalae</taxon>
        <taxon>rosids</taxon>
        <taxon>malvids</taxon>
        <taxon>Sapindales</taxon>
        <taxon>Sapindaceae</taxon>
        <taxon>Hippocastanoideae</taxon>
        <taxon>Acereae</taxon>
        <taxon>Acer</taxon>
    </lineage>
</organism>
<evidence type="ECO:0000313" key="4">
    <source>
        <dbReference type="Proteomes" id="UP000323000"/>
    </source>
</evidence>
<reference evidence="4" key="1">
    <citation type="journal article" date="2019" name="Gigascience">
        <title>De novo genome assembly of the endangered Acer yangbiense, a plant species with extremely small populations endemic to Yunnan Province, China.</title>
        <authorList>
            <person name="Yang J."/>
            <person name="Wariss H.M."/>
            <person name="Tao L."/>
            <person name="Zhang R."/>
            <person name="Yun Q."/>
            <person name="Hollingsworth P."/>
            <person name="Dao Z."/>
            <person name="Luo G."/>
            <person name="Guo H."/>
            <person name="Ma Y."/>
            <person name="Sun W."/>
        </authorList>
    </citation>
    <scope>NUCLEOTIDE SEQUENCE [LARGE SCALE GENOMIC DNA]</scope>
    <source>
        <strain evidence="4">cv. Malutang</strain>
    </source>
</reference>
<feature type="domain" description="DUF8039" evidence="2">
    <location>
        <begin position="148"/>
        <end position="229"/>
    </location>
</feature>
<accession>A0A5C7HMZ3</accession>
<dbReference type="AlphaFoldDB" id="A0A5C7HMZ3"/>
<evidence type="ECO:0000256" key="1">
    <source>
        <dbReference type="SAM" id="Coils"/>
    </source>
</evidence>
<keyword evidence="1" id="KW-0175">Coiled coil</keyword>
<dbReference type="PANTHER" id="PTHR33018:SF34">
    <property type="entry name" value="OS02G0472350 PROTEIN"/>
    <property type="match status" value="1"/>
</dbReference>
<evidence type="ECO:0000313" key="3">
    <source>
        <dbReference type="EMBL" id="TXG57676.1"/>
    </source>
</evidence>
<comment type="caution">
    <text evidence="3">The sequence shown here is derived from an EMBL/GenBank/DDBJ whole genome shotgun (WGS) entry which is preliminary data.</text>
</comment>